<evidence type="ECO:0000259" key="2">
    <source>
        <dbReference type="Pfam" id="PF13569"/>
    </source>
</evidence>
<comment type="caution">
    <text evidence="3">The sequence shown here is derived from an EMBL/GenBank/DDBJ whole genome shotgun (WGS) entry which is preliminary data.</text>
</comment>
<evidence type="ECO:0000313" key="3">
    <source>
        <dbReference type="EMBL" id="GAA2399021.1"/>
    </source>
</evidence>
<name>A0ABN3IC28_9ACTN</name>
<protein>
    <recommendedName>
        <fullName evidence="2">DUF4132 domain-containing protein</fullName>
    </recommendedName>
</protein>
<proteinExistence type="predicted"/>
<evidence type="ECO:0000256" key="1">
    <source>
        <dbReference type="SAM" id="MobiDB-lite"/>
    </source>
</evidence>
<feature type="domain" description="DUF4132" evidence="2">
    <location>
        <begin position="843"/>
        <end position="1021"/>
    </location>
</feature>
<feature type="region of interest" description="Disordered" evidence="1">
    <location>
        <begin position="1"/>
        <end position="20"/>
    </location>
</feature>
<dbReference type="InterPro" id="IPR025406">
    <property type="entry name" value="DUF4132"/>
</dbReference>
<sequence>MPEDWRAILHPRHGGTPGPPIELDPEAAAAARSLAEEAHDAIVFLLKAEKTPIDMIESTRAHLNGEADPQGAAVVAAVVAAETELMDDIFAAIDRARGLGLFADAWISEHGLTFAAAATAELSRVFVRGYEYQKKHSWCHLSVRRPGEEERGSGRIEYCLDLVSSRVRAFLAAAGERDYLEAVEALADRRRDKAQRITTAYLAPTRLKWVDEACAELDRDTGDRDRLDVLRSLGSFEQFELLRERYLLILTGDPLYTMVDGVGPALAPAVARAIDVSGYDTEVQARVLAALPTDEAFDLLVARLHRPHVHAAVVEAARRFPARALRLLAATVGKDPAAASYAARLLRTHISTHPELTAALLPSLPADARHAVEAIDEHAKEWPAEVPPQALPRLLVEPPWTRDRAEVKPVTVRGLKAPDEPVIAWAPGEREKWAATTEPGRPPEQDPHWDKAIQKFRASPMDAAEKVNLLTGGPEDRVRPLLAGWRPTHTHHTDSAWLKPIVARFGLDALPAALDFAYRPAMAVRVLLPFCNAEVAALMAESLVRRPRLRPTVEEWLRRHAFAASRELVPAALGKAGPQRREAEAALRFLASDGHRDKVVDAARDHKKKAAEAIETLLDRDPLDDLPADMPQIDRWVDPHLLPQVLLRGTGQALSGEAARHIITMLLLSKPDHPYPGVHQVKEICDPASLAAFAWALFEGSGLRGQSGGAGDEAWVLTALGLLGDDETVRALTPIIRAWPGDGSHHKAVAGLDVLVAIGTDVALMHLNGIARSVKYKGIRAKAQERITALAAELGLSPERLGDRLVPDLGLDADGGLTLDYGPRRFTVGFDERLKPYVMDENGARRTALPKPGARDDQELAPAAHKRFAALKKDVRTVAADQILRLEQAMVTRRRWTSAEFHGLIVSHPLLWHIARRLVWITGEGRAFRIAEDRTLADVDDTGLELAAEDRVGVAHPLDLSGKLDAWDEVLADYELMQPFQQLRRPVHALTDSERAGTALERFANVSVPSVKVLGMERRGWQRGTAEDNGIQSWITREVPGGTVVIDLDPGITVGDPTYWPEQTITRVWLSDGTRLSWRIDRSPLPFSALAPVTASEILNDLSTLTTP</sequence>
<reference evidence="3 4" key="1">
    <citation type="journal article" date="2019" name="Int. J. Syst. Evol. Microbiol.">
        <title>The Global Catalogue of Microorganisms (GCM) 10K type strain sequencing project: providing services to taxonomists for standard genome sequencing and annotation.</title>
        <authorList>
            <consortium name="The Broad Institute Genomics Platform"/>
            <consortium name="The Broad Institute Genome Sequencing Center for Infectious Disease"/>
            <person name="Wu L."/>
            <person name="Ma J."/>
        </authorList>
    </citation>
    <scope>NUCLEOTIDE SEQUENCE [LARGE SCALE GENOMIC DNA]</scope>
    <source>
        <strain evidence="3 4">JCM 3325</strain>
    </source>
</reference>
<evidence type="ECO:0000313" key="4">
    <source>
        <dbReference type="Proteomes" id="UP001501231"/>
    </source>
</evidence>
<organism evidence="3 4">
    <name type="scientific">Actinomadura vinacea</name>
    <dbReference type="NCBI Taxonomy" id="115336"/>
    <lineage>
        <taxon>Bacteria</taxon>
        <taxon>Bacillati</taxon>
        <taxon>Actinomycetota</taxon>
        <taxon>Actinomycetes</taxon>
        <taxon>Streptosporangiales</taxon>
        <taxon>Thermomonosporaceae</taxon>
        <taxon>Actinomadura</taxon>
    </lineage>
</organism>
<dbReference type="Proteomes" id="UP001501231">
    <property type="component" value="Unassembled WGS sequence"/>
</dbReference>
<gene>
    <name evidence="3" type="ORF">GCM10010191_02260</name>
</gene>
<dbReference type="Pfam" id="PF13569">
    <property type="entry name" value="DUF4132"/>
    <property type="match status" value="1"/>
</dbReference>
<dbReference type="EMBL" id="BAAARW010000001">
    <property type="protein sequence ID" value="GAA2399021.1"/>
    <property type="molecule type" value="Genomic_DNA"/>
</dbReference>
<accession>A0ABN3IC28</accession>
<keyword evidence="4" id="KW-1185">Reference proteome</keyword>